<organism evidence="5 6">
    <name type="scientific">Neogobius melanostomus</name>
    <name type="common">round goby</name>
    <dbReference type="NCBI Taxonomy" id="47308"/>
    <lineage>
        <taxon>Eukaryota</taxon>
        <taxon>Metazoa</taxon>
        <taxon>Chordata</taxon>
        <taxon>Craniata</taxon>
        <taxon>Vertebrata</taxon>
        <taxon>Euteleostomi</taxon>
        <taxon>Actinopterygii</taxon>
        <taxon>Neopterygii</taxon>
        <taxon>Teleostei</taxon>
        <taxon>Neoteleostei</taxon>
        <taxon>Acanthomorphata</taxon>
        <taxon>Gobiaria</taxon>
        <taxon>Gobiiformes</taxon>
        <taxon>Gobioidei</taxon>
        <taxon>Gobiidae</taxon>
        <taxon>Benthophilinae</taxon>
        <taxon>Neogobiini</taxon>
        <taxon>Neogobius</taxon>
    </lineage>
</organism>
<comment type="similarity">
    <text evidence="1">Belongs to the TRAFAC class TrmE-Era-EngA-EngB-Septin-like GTPase superfamily. AIG1/Toc34/Toc159-like paraseptin GTPase family. IAN subfamily.</text>
</comment>
<reference evidence="5" key="2">
    <citation type="submission" date="2025-09" db="UniProtKB">
        <authorList>
            <consortium name="Ensembl"/>
        </authorList>
    </citation>
    <scope>IDENTIFICATION</scope>
</reference>
<dbReference type="FunFam" id="3.40.50.300:FF:000366">
    <property type="entry name" value="GTPase, IMAP family member 2"/>
    <property type="match status" value="1"/>
</dbReference>
<dbReference type="GO" id="GO:0005525">
    <property type="term" value="F:GTP binding"/>
    <property type="evidence" value="ECO:0007669"/>
    <property type="project" value="UniProtKB-KW"/>
</dbReference>
<keyword evidence="6" id="KW-1185">Reference proteome</keyword>
<proteinExistence type="inferred from homology"/>
<evidence type="ECO:0000256" key="2">
    <source>
        <dbReference type="ARBA" id="ARBA00022741"/>
    </source>
</evidence>
<name>A0A8C6SDE4_9GOBI</name>
<protein>
    <recommendedName>
        <fullName evidence="4">AIG1-type G domain-containing protein</fullName>
    </recommendedName>
</protein>
<dbReference type="PROSITE" id="PS51720">
    <property type="entry name" value="G_AIG1"/>
    <property type="match status" value="2"/>
</dbReference>
<dbReference type="Ensembl" id="ENSNMLT00000006058.1">
    <property type="protein sequence ID" value="ENSNMLP00000005268.1"/>
    <property type="gene ID" value="ENSNMLG00000003855.1"/>
</dbReference>
<evidence type="ECO:0000313" key="5">
    <source>
        <dbReference type="Ensembl" id="ENSNMLP00000005268.1"/>
    </source>
</evidence>
<feature type="domain" description="AIG1-type G" evidence="4">
    <location>
        <begin position="4"/>
        <end position="213"/>
    </location>
</feature>
<feature type="domain" description="AIG1-type G" evidence="4">
    <location>
        <begin position="263"/>
        <end position="398"/>
    </location>
</feature>
<dbReference type="SUPFAM" id="SSF52540">
    <property type="entry name" value="P-loop containing nucleoside triphosphate hydrolases"/>
    <property type="match status" value="2"/>
</dbReference>
<dbReference type="Proteomes" id="UP000694523">
    <property type="component" value="Unplaced"/>
</dbReference>
<evidence type="ECO:0000256" key="3">
    <source>
        <dbReference type="ARBA" id="ARBA00023134"/>
    </source>
</evidence>
<reference evidence="5" key="1">
    <citation type="submission" date="2025-08" db="UniProtKB">
        <authorList>
            <consortium name="Ensembl"/>
        </authorList>
    </citation>
    <scope>IDENTIFICATION</scope>
</reference>
<dbReference type="AlphaFoldDB" id="A0A8C6SDE4"/>
<dbReference type="InterPro" id="IPR045058">
    <property type="entry name" value="GIMA/IAN/Toc"/>
</dbReference>
<dbReference type="InterPro" id="IPR027417">
    <property type="entry name" value="P-loop_NTPase"/>
</dbReference>
<evidence type="ECO:0000313" key="6">
    <source>
        <dbReference type="Proteomes" id="UP000694523"/>
    </source>
</evidence>
<dbReference type="Gene3D" id="3.40.50.300">
    <property type="entry name" value="P-loop containing nucleotide triphosphate hydrolases"/>
    <property type="match status" value="2"/>
</dbReference>
<dbReference type="PANTHER" id="PTHR10903:SF62">
    <property type="entry name" value="GTPASE IMAP FAMILY MEMBER 4-LIKE-RELATED"/>
    <property type="match status" value="1"/>
</dbReference>
<dbReference type="InterPro" id="IPR006703">
    <property type="entry name" value="G_AIG1"/>
</dbReference>
<dbReference type="Pfam" id="PF04548">
    <property type="entry name" value="AIG1"/>
    <property type="match status" value="2"/>
</dbReference>
<sequence>MEEKQTLRIVLLGKTGIGKSSLANTIYGVKGKFKESALPNSQTFECHAETTKINGRNIRLIDTPGLFDTDLESTELSLEILKCIEECAPGPHAFLIVLRVERYSKQEQEVVDKILKYFSEEALNYTTVVFTHGDDLSEGDNIKDWASDSKALKTLIQKCGGRVHVFDNKHWNNSQDPYRNNQYQVQELLNSIEETERENNGKYYTNKFLEFVINNIKKMGSVITYPARVLLGALLGAEELAKDLFEINHSARPDEDTSQEQEMDTLRIVLLGKCGSGKSSLANTIFGERQCYEVSGSAQSTTKLCQSETRRVNGINIQLIDTPGFFDTDFSNEELKSELLKCLVECVPGPHAFLLVLKVERYTRHEEVVVDEILKYFSEEALKYTTVVFTHGDFLPHG</sequence>
<evidence type="ECO:0000259" key="4">
    <source>
        <dbReference type="PROSITE" id="PS51720"/>
    </source>
</evidence>
<accession>A0A8C6SDE4</accession>
<keyword evidence="2" id="KW-0547">Nucleotide-binding</keyword>
<dbReference type="PANTHER" id="PTHR10903">
    <property type="entry name" value="GTPASE, IMAP FAMILY MEMBER-RELATED"/>
    <property type="match status" value="1"/>
</dbReference>
<keyword evidence="3" id="KW-0342">GTP-binding</keyword>
<evidence type="ECO:0000256" key="1">
    <source>
        <dbReference type="ARBA" id="ARBA00008535"/>
    </source>
</evidence>